<organism evidence="2 3">
    <name type="scientific">Dufourea novaeangliae</name>
    <name type="common">Sweat bee</name>
    <dbReference type="NCBI Taxonomy" id="178035"/>
    <lineage>
        <taxon>Eukaryota</taxon>
        <taxon>Metazoa</taxon>
        <taxon>Ecdysozoa</taxon>
        <taxon>Arthropoda</taxon>
        <taxon>Hexapoda</taxon>
        <taxon>Insecta</taxon>
        <taxon>Pterygota</taxon>
        <taxon>Neoptera</taxon>
        <taxon>Endopterygota</taxon>
        <taxon>Hymenoptera</taxon>
        <taxon>Apocrita</taxon>
        <taxon>Aculeata</taxon>
        <taxon>Apoidea</taxon>
        <taxon>Anthophila</taxon>
        <taxon>Halictidae</taxon>
        <taxon>Rophitinae</taxon>
        <taxon>Dufourea</taxon>
    </lineage>
</organism>
<feature type="compositionally biased region" description="Basic and acidic residues" evidence="1">
    <location>
        <begin position="718"/>
        <end position="736"/>
    </location>
</feature>
<dbReference type="Proteomes" id="UP000076502">
    <property type="component" value="Unassembled WGS sequence"/>
</dbReference>
<gene>
    <name evidence="2" type="ORF">WN55_09098</name>
</gene>
<keyword evidence="3" id="KW-1185">Reference proteome</keyword>
<protein>
    <submittedName>
        <fullName evidence="2">Arginine/serine-rich protein PNISR</fullName>
    </submittedName>
</protein>
<name>A0A154P7Y6_DUFNO</name>
<feature type="compositionally biased region" description="Basic and acidic residues" evidence="1">
    <location>
        <begin position="666"/>
        <end position="706"/>
    </location>
</feature>
<dbReference type="EMBL" id="KQ434839">
    <property type="protein sequence ID" value="KZC08035.1"/>
    <property type="molecule type" value="Genomic_DNA"/>
</dbReference>
<dbReference type="InterPro" id="IPR031937">
    <property type="entry name" value="PNISR"/>
</dbReference>
<feature type="compositionally biased region" description="Basic and acidic residues" evidence="1">
    <location>
        <begin position="283"/>
        <end position="294"/>
    </location>
</feature>
<evidence type="ECO:0000313" key="2">
    <source>
        <dbReference type="EMBL" id="KZC08035.1"/>
    </source>
</evidence>
<feature type="compositionally biased region" description="Basic residues" evidence="1">
    <location>
        <begin position="601"/>
        <end position="611"/>
    </location>
</feature>
<feature type="region of interest" description="Disordered" evidence="1">
    <location>
        <begin position="45"/>
        <end position="70"/>
    </location>
</feature>
<dbReference type="STRING" id="178035.A0A154P7Y6"/>
<reference evidence="2 3" key="1">
    <citation type="submission" date="2015-07" db="EMBL/GenBank/DDBJ databases">
        <title>The genome of Dufourea novaeangliae.</title>
        <authorList>
            <person name="Pan H."/>
            <person name="Kapheim K."/>
        </authorList>
    </citation>
    <scope>NUCLEOTIDE SEQUENCE [LARGE SCALE GENOMIC DNA]</scope>
    <source>
        <strain evidence="2">0120121106</strain>
        <tissue evidence="2">Whole body</tissue>
    </source>
</reference>
<dbReference type="OrthoDB" id="10065820at2759"/>
<dbReference type="Pfam" id="PF15996">
    <property type="entry name" value="PNISR"/>
    <property type="match status" value="1"/>
</dbReference>
<feature type="compositionally biased region" description="Pro residues" evidence="1">
    <location>
        <begin position="189"/>
        <end position="198"/>
    </location>
</feature>
<feature type="compositionally biased region" description="Basic and acidic residues" evidence="1">
    <location>
        <begin position="484"/>
        <end position="514"/>
    </location>
</feature>
<feature type="compositionally biased region" description="Polar residues" evidence="1">
    <location>
        <begin position="532"/>
        <end position="553"/>
    </location>
</feature>
<feature type="compositionally biased region" description="Basic and acidic residues" evidence="1">
    <location>
        <begin position="212"/>
        <end position="228"/>
    </location>
</feature>
<proteinExistence type="predicted"/>
<feature type="compositionally biased region" description="Polar residues" evidence="1">
    <location>
        <begin position="362"/>
        <end position="372"/>
    </location>
</feature>
<feature type="compositionally biased region" description="Low complexity" evidence="1">
    <location>
        <begin position="565"/>
        <end position="585"/>
    </location>
</feature>
<feature type="region of interest" description="Disordered" evidence="1">
    <location>
        <begin position="445"/>
        <end position="759"/>
    </location>
</feature>
<sequence>MSGDMFEGKDYPTQWALNPSAYQNMSNDQVDWAALAQQWIKMKETVVPPAPPPPNINPICSGNDGSGEAPMDMDTKDDDIPPAPPAPTISGSAEAWNQWNQWGHWNSSGSGSGTWEWTGVPPPGVSIGSDGKPMGIPSVPVIPPAPTISTTSEFSVPPPAAPSLYSYNSVPPTQPYSQVSSYWSGDPPATIPPQPPPFMKGVRHTNRTSHMRPMDNVRCREDREKTPEEDTTTTIGNKNVLTSDAAKRRQLPAWIREGLEKMEKEKQKAVERERQEILRKQELEARKQAEDEARAVLNPSKSKFDSDSEKETEQETDEGSRGQQQVAEKSFERTPDILLRPRKSRFRDADSPDAHTHHTDRSPTMPSNTSLATPKRSREEILQDAVSASPEHTVKCRDSFWSADVEGSEISNGNSPGVPAGETPVASLNNTAPLAQITRKLGLGIYGDSNSESEEEQSEHIQSQNNDSDEELIETLRRRQQAFKKTEEEIEARLAEEDERDEQRYEDHYNKQQDNHTGNTSCKETVDEKETINNQREASETLSSAGQSPQQQVAPADTAKADTPSGSADTESSSSESSSSDSSRNSLKKKRTSKPRERDYRKRRSKSRSRLRAIIGPARSTDRDRETVNADDPAREAVVDPDRSRSPGNDQGRVPDRRGSPVLYHAAEDAVVRTRSDGANHGRGRNDVVDHDRGPETDHVHDRKNENVPSLTFPGARGDLDRDRGIIENHDRDHGSRIIGTVRNHRRIGTGIEPDPNPP</sequence>
<feature type="compositionally biased region" description="Basic and acidic residues" evidence="1">
    <location>
        <begin position="620"/>
        <end position="645"/>
    </location>
</feature>
<feature type="compositionally biased region" description="Basic and acidic residues" evidence="1">
    <location>
        <begin position="346"/>
        <end position="361"/>
    </location>
</feature>
<feature type="region of interest" description="Disordered" evidence="1">
    <location>
        <begin position="176"/>
        <end position="252"/>
    </location>
</feature>
<evidence type="ECO:0000313" key="3">
    <source>
        <dbReference type="Proteomes" id="UP000076502"/>
    </source>
</evidence>
<feature type="compositionally biased region" description="Polar residues" evidence="1">
    <location>
        <begin position="232"/>
        <end position="242"/>
    </location>
</feature>
<feature type="compositionally biased region" description="Basic residues" evidence="1">
    <location>
        <begin position="201"/>
        <end position="210"/>
    </location>
</feature>
<feature type="compositionally biased region" description="Basic and acidic residues" evidence="1">
    <location>
        <begin position="302"/>
        <end position="313"/>
    </location>
</feature>
<dbReference type="PANTHER" id="PTHR31518">
    <property type="entry name" value="ARGININE/SERINE-RICH PROTEIN PNISR"/>
    <property type="match status" value="1"/>
</dbReference>
<evidence type="ECO:0000256" key="1">
    <source>
        <dbReference type="SAM" id="MobiDB-lite"/>
    </source>
</evidence>
<feature type="region of interest" description="Disordered" evidence="1">
    <location>
        <begin position="283"/>
        <end position="426"/>
    </location>
</feature>
<dbReference type="AlphaFoldDB" id="A0A154P7Y6"/>
<accession>A0A154P7Y6</accession>